<gene>
    <name evidence="2" type="ORF">AFE02nite_19740</name>
</gene>
<protein>
    <submittedName>
        <fullName evidence="2">Uncharacterized protein</fullName>
    </submittedName>
</protein>
<name>A0A511YYG2_9CELL</name>
<dbReference type="Proteomes" id="UP000321484">
    <property type="component" value="Unassembled WGS sequence"/>
</dbReference>
<proteinExistence type="predicted"/>
<evidence type="ECO:0000313" key="2">
    <source>
        <dbReference type="EMBL" id="GEN80240.1"/>
    </source>
</evidence>
<accession>A0A511YYG2</accession>
<dbReference type="AlphaFoldDB" id="A0A511YYG2"/>
<evidence type="ECO:0000256" key="1">
    <source>
        <dbReference type="SAM" id="MobiDB-lite"/>
    </source>
</evidence>
<dbReference type="RefSeq" id="WP_052113358.1">
    <property type="nucleotide sequence ID" value="NZ_BJYK01000005.1"/>
</dbReference>
<feature type="compositionally biased region" description="Low complexity" evidence="1">
    <location>
        <begin position="29"/>
        <end position="45"/>
    </location>
</feature>
<evidence type="ECO:0000313" key="3">
    <source>
        <dbReference type="Proteomes" id="UP000321484"/>
    </source>
</evidence>
<comment type="caution">
    <text evidence="2">The sequence shown here is derived from an EMBL/GenBank/DDBJ whole genome shotgun (WGS) entry which is preliminary data.</text>
</comment>
<organism evidence="2 3">
    <name type="scientific">Actinotalea fermentans</name>
    <dbReference type="NCBI Taxonomy" id="43671"/>
    <lineage>
        <taxon>Bacteria</taxon>
        <taxon>Bacillati</taxon>
        <taxon>Actinomycetota</taxon>
        <taxon>Actinomycetes</taxon>
        <taxon>Micrococcales</taxon>
        <taxon>Cellulomonadaceae</taxon>
        <taxon>Actinotalea</taxon>
    </lineage>
</organism>
<reference evidence="2 3" key="1">
    <citation type="submission" date="2019-07" db="EMBL/GenBank/DDBJ databases">
        <title>Whole genome shotgun sequence of Actinotalea fermentans NBRC 105374.</title>
        <authorList>
            <person name="Hosoyama A."/>
            <person name="Uohara A."/>
            <person name="Ohji S."/>
            <person name="Ichikawa N."/>
        </authorList>
    </citation>
    <scope>NUCLEOTIDE SEQUENCE [LARGE SCALE GENOMIC DNA]</scope>
    <source>
        <strain evidence="2 3">NBRC 105374</strain>
    </source>
</reference>
<dbReference type="OrthoDB" id="3239891at2"/>
<keyword evidence="3" id="KW-1185">Reference proteome</keyword>
<sequence length="219" mass="22922">MKKALGIAAAIGALLVVVVTAWTMRGTLAPGAAPSSDPPSATAPAGRNPERTPRADTPSGATSLPHTEEPDAYATAVAETLFAVDTRSLDPADYQDVLLADADPGLSETGRADLEALVAARIPADELWQRMRANEQRSTFEAGDVWEPGSWAQVVTSGQAEPGWAMRNVTGIETTTYVEAGVEKTASRERTVTIGMRCPADGADVDRCHLVLVGATVVP</sequence>
<dbReference type="EMBL" id="BJYK01000005">
    <property type="protein sequence ID" value="GEN80240.1"/>
    <property type="molecule type" value="Genomic_DNA"/>
</dbReference>
<feature type="region of interest" description="Disordered" evidence="1">
    <location>
        <begin position="29"/>
        <end position="67"/>
    </location>
</feature>